<dbReference type="RefSeq" id="WP_341429310.1">
    <property type="nucleotide sequence ID" value="NZ_JBBUTG010000038.1"/>
</dbReference>
<dbReference type="Proteomes" id="UP001371218">
    <property type="component" value="Unassembled WGS sequence"/>
</dbReference>
<dbReference type="InterPro" id="IPR051310">
    <property type="entry name" value="MCP_chemotaxis"/>
</dbReference>
<evidence type="ECO:0000256" key="1">
    <source>
        <dbReference type="ARBA" id="ARBA00022500"/>
    </source>
</evidence>
<comment type="similarity">
    <text evidence="2">Belongs to the methyl-accepting chemotaxis (MCP) protein family.</text>
</comment>
<comment type="caution">
    <text evidence="5">The sequence shown here is derived from an EMBL/GenBank/DDBJ whole genome shotgun (WGS) entry which is preliminary data.</text>
</comment>
<feature type="domain" description="HAMP" evidence="4">
    <location>
        <begin position="158"/>
        <end position="210"/>
    </location>
</feature>
<feature type="non-terminal residue" evidence="5">
    <location>
        <position position="218"/>
    </location>
</feature>
<reference evidence="5 6" key="1">
    <citation type="submission" date="2024-04" db="EMBL/GenBank/DDBJ databases">
        <title>Novel species of the genus Ideonella isolated from streams.</title>
        <authorList>
            <person name="Lu H."/>
        </authorList>
    </citation>
    <scope>NUCLEOTIDE SEQUENCE [LARGE SCALE GENOMIC DNA]</scope>
    <source>
        <strain evidence="5 6">DXS29W</strain>
    </source>
</reference>
<feature type="transmembrane region" description="Helical" evidence="3">
    <location>
        <begin position="134"/>
        <end position="154"/>
    </location>
</feature>
<organism evidence="5 6">
    <name type="scientific">Ideonella lacteola</name>
    <dbReference type="NCBI Taxonomy" id="2984193"/>
    <lineage>
        <taxon>Bacteria</taxon>
        <taxon>Pseudomonadati</taxon>
        <taxon>Pseudomonadota</taxon>
        <taxon>Betaproteobacteria</taxon>
        <taxon>Burkholderiales</taxon>
        <taxon>Sphaerotilaceae</taxon>
        <taxon>Ideonella</taxon>
    </lineage>
</organism>
<keyword evidence="3" id="KW-0812">Transmembrane</keyword>
<evidence type="ECO:0000256" key="3">
    <source>
        <dbReference type="SAM" id="Phobius"/>
    </source>
</evidence>
<dbReference type="EMBL" id="JBBUTG010000038">
    <property type="protein sequence ID" value="MEK8034876.1"/>
    <property type="molecule type" value="Genomic_DNA"/>
</dbReference>
<keyword evidence="3" id="KW-1133">Transmembrane helix</keyword>
<dbReference type="Gene3D" id="6.10.340.10">
    <property type="match status" value="1"/>
</dbReference>
<evidence type="ECO:0000256" key="2">
    <source>
        <dbReference type="ARBA" id="ARBA00029447"/>
    </source>
</evidence>
<dbReference type="PROSITE" id="PS50885">
    <property type="entry name" value="HAMP"/>
    <property type="match status" value="1"/>
</dbReference>
<evidence type="ECO:0000259" key="4">
    <source>
        <dbReference type="PROSITE" id="PS50885"/>
    </source>
</evidence>
<dbReference type="Pfam" id="PF00672">
    <property type="entry name" value="HAMP"/>
    <property type="match status" value="1"/>
</dbReference>
<evidence type="ECO:0000313" key="6">
    <source>
        <dbReference type="Proteomes" id="UP001371218"/>
    </source>
</evidence>
<dbReference type="CDD" id="cd06225">
    <property type="entry name" value="HAMP"/>
    <property type="match status" value="1"/>
</dbReference>
<proteinExistence type="inferred from homology"/>
<name>A0ABU9BYD4_9BURK</name>
<dbReference type="InterPro" id="IPR003660">
    <property type="entry name" value="HAMP_dom"/>
</dbReference>
<dbReference type="PANTHER" id="PTHR43531:SF11">
    <property type="entry name" value="METHYL-ACCEPTING CHEMOTAXIS PROTEIN 3"/>
    <property type="match status" value="1"/>
</dbReference>
<accession>A0ABU9BYD4</accession>
<keyword evidence="1" id="KW-0145">Chemotaxis</keyword>
<evidence type="ECO:0000313" key="5">
    <source>
        <dbReference type="EMBL" id="MEK8034876.1"/>
    </source>
</evidence>
<sequence length="218" mass="23295">MLESINSMAIQARTVTLLTNVTAITDEMNNFGQAKKRYAASEARLLALVGSTGDEAERRLMDEIVDAGKKTIPLVERAAQQGLDGAGVEATNTLTEAVRPVEVVWRQKVGKLIELVQTQNAEAAAAMVSSQKRALVMVGALMAGAMAIGVLLAWRTTRSIATPVARAVKVAERIAEGDLTSTVEITSQDEIGRLLQAIHGMQDRLRVLVGDIRSSADS</sequence>
<dbReference type="SUPFAM" id="SSF158472">
    <property type="entry name" value="HAMP domain-like"/>
    <property type="match status" value="1"/>
</dbReference>
<gene>
    <name evidence="5" type="ORF">AACH06_29015</name>
</gene>
<keyword evidence="6" id="KW-1185">Reference proteome</keyword>
<keyword evidence="3" id="KW-0472">Membrane</keyword>
<dbReference type="PANTHER" id="PTHR43531">
    <property type="entry name" value="PROTEIN ICFG"/>
    <property type="match status" value="1"/>
</dbReference>
<protein>
    <submittedName>
        <fullName evidence="5">HAMP domain-containing protein</fullName>
    </submittedName>
</protein>
<dbReference type="SMART" id="SM00304">
    <property type="entry name" value="HAMP"/>
    <property type="match status" value="1"/>
</dbReference>